<accession>A0A8S5PCH3</accession>
<sequence length="75" mass="8358">MIIRTKLISFEVKNIDLSDLYDLYQKEENTVSEKLSDGQMVELITTSTGATSLIIHGKAGDVTEIKLIGEKDNNK</sequence>
<name>A0A8S5PCH3_9CAUD</name>
<proteinExistence type="predicted"/>
<organism evidence="1">
    <name type="scientific">Siphoviridae sp. ctmpG14</name>
    <dbReference type="NCBI Taxonomy" id="2825654"/>
    <lineage>
        <taxon>Viruses</taxon>
        <taxon>Duplodnaviria</taxon>
        <taxon>Heunggongvirae</taxon>
        <taxon>Uroviricota</taxon>
        <taxon>Caudoviricetes</taxon>
    </lineage>
</organism>
<evidence type="ECO:0000313" key="1">
    <source>
        <dbReference type="EMBL" id="DAE04139.1"/>
    </source>
</evidence>
<dbReference type="EMBL" id="BK015384">
    <property type="protein sequence ID" value="DAE04139.1"/>
    <property type="molecule type" value="Genomic_DNA"/>
</dbReference>
<protein>
    <submittedName>
        <fullName evidence="1">Uncharacterized protein</fullName>
    </submittedName>
</protein>
<reference evidence="1" key="1">
    <citation type="journal article" date="2021" name="Proc. Natl. Acad. Sci. U.S.A.">
        <title>A Catalog of Tens of Thousands of Viruses from Human Metagenomes Reveals Hidden Associations with Chronic Diseases.</title>
        <authorList>
            <person name="Tisza M.J."/>
            <person name="Buck C.B."/>
        </authorList>
    </citation>
    <scope>NUCLEOTIDE SEQUENCE</scope>
    <source>
        <strain evidence="1">CtmpG14</strain>
    </source>
</reference>